<gene>
    <name evidence="2" type="ORF">BHE90_010327</name>
</gene>
<sequence>RKLAAEDMDLMGSRDRELLAAEKRANVNGDIGLLDLRRRATTSPRAWGGRMWKEKDQMSGRNGGDVGEKKEGSPCFESRRKERIHERVCSGKCPTAP</sequence>
<keyword evidence="3" id="KW-1185">Reference proteome</keyword>
<evidence type="ECO:0000256" key="1">
    <source>
        <dbReference type="SAM" id="MobiDB-lite"/>
    </source>
</evidence>
<accession>A0A430LHP9</accession>
<comment type="caution">
    <text evidence="2">The sequence shown here is derived from an EMBL/GenBank/DDBJ whole genome shotgun (WGS) entry which is preliminary data.</text>
</comment>
<protein>
    <submittedName>
        <fullName evidence="2">Uncharacterized protein</fullName>
    </submittedName>
</protein>
<reference evidence="2 3" key="1">
    <citation type="submission" date="2017-06" db="EMBL/GenBank/DDBJ databases">
        <title>Comparative genomic analysis of Ambrosia Fusariam Clade fungi.</title>
        <authorList>
            <person name="Stajich J.E."/>
            <person name="Carrillo J."/>
            <person name="Kijimoto T."/>
            <person name="Eskalen A."/>
            <person name="O'Donnell K."/>
            <person name="Kasson M."/>
        </authorList>
    </citation>
    <scope>NUCLEOTIDE SEQUENCE [LARGE SCALE GENOMIC DNA]</scope>
    <source>
        <strain evidence="2 3">UCR1854</strain>
    </source>
</reference>
<proteinExistence type="predicted"/>
<feature type="region of interest" description="Disordered" evidence="1">
    <location>
        <begin position="44"/>
        <end position="81"/>
    </location>
</feature>
<feature type="compositionally biased region" description="Basic and acidic residues" evidence="1">
    <location>
        <begin position="66"/>
        <end position="81"/>
    </location>
</feature>
<evidence type="ECO:0000313" key="3">
    <source>
        <dbReference type="Proteomes" id="UP000287124"/>
    </source>
</evidence>
<dbReference type="Proteomes" id="UP000287124">
    <property type="component" value="Unassembled WGS sequence"/>
</dbReference>
<name>A0A430LHP9_9HYPO</name>
<dbReference type="EMBL" id="MIKF01000194">
    <property type="protein sequence ID" value="RTE75210.1"/>
    <property type="molecule type" value="Genomic_DNA"/>
</dbReference>
<dbReference type="AlphaFoldDB" id="A0A430LHP9"/>
<evidence type="ECO:0000313" key="2">
    <source>
        <dbReference type="EMBL" id="RTE75210.1"/>
    </source>
</evidence>
<organism evidence="2 3">
    <name type="scientific">Fusarium euwallaceae</name>
    <dbReference type="NCBI Taxonomy" id="1147111"/>
    <lineage>
        <taxon>Eukaryota</taxon>
        <taxon>Fungi</taxon>
        <taxon>Dikarya</taxon>
        <taxon>Ascomycota</taxon>
        <taxon>Pezizomycotina</taxon>
        <taxon>Sordariomycetes</taxon>
        <taxon>Hypocreomycetidae</taxon>
        <taxon>Hypocreales</taxon>
        <taxon>Nectriaceae</taxon>
        <taxon>Fusarium</taxon>
        <taxon>Fusarium solani species complex</taxon>
    </lineage>
</organism>
<feature type="non-terminal residue" evidence="2">
    <location>
        <position position="1"/>
    </location>
</feature>